<dbReference type="PANTHER" id="PTHR35889">
    <property type="entry name" value="CYCLOINULO-OLIGOSACCHARIDE FRUCTANOTRANSFERASE-RELATED"/>
    <property type="match status" value="1"/>
</dbReference>
<dbReference type="InterPro" id="IPR022655">
    <property type="entry name" value="DUF1553"/>
</dbReference>
<dbReference type="InterPro" id="IPR003343">
    <property type="entry name" value="Big_2"/>
</dbReference>
<dbReference type="Gene3D" id="2.60.40.1080">
    <property type="match status" value="2"/>
</dbReference>
<dbReference type="AlphaFoldDB" id="A0A3D3R234"/>
<protein>
    <submittedName>
        <fullName evidence="3">S-layer protein</fullName>
    </submittedName>
</protein>
<gene>
    <name evidence="3" type="ORF">DIT97_07540</name>
</gene>
<dbReference type="InterPro" id="IPR011444">
    <property type="entry name" value="DUF1549"/>
</dbReference>
<reference evidence="3 4" key="1">
    <citation type="journal article" date="2018" name="Nat. Biotechnol.">
        <title>A standardized bacterial taxonomy based on genome phylogeny substantially revises the tree of life.</title>
        <authorList>
            <person name="Parks D.H."/>
            <person name="Chuvochina M."/>
            <person name="Waite D.W."/>
            <person name="Rinke C."/>
            <person name="Skarshewski A."/>
            <person name="Chaumeil P.A."/>
            <person name="Hugenholtz P."/>
        </authorList>
    </citation>
    <scope>NUCLEOTIDE SEQUENCE [LARGE SCALE GENOMIC DNA]</scope>
    <source>
        <strain evidence="3">UBA9375</strain>
    </source>
</reference>
<accession>A0A3D3R234</accession>
<sequence length="850" mass="95575">MMIILKQTKTENSFLYRNSSIGKAVLCLLLSLCGIPQAATASEAEQKPAAEILPAKISPQQTVRLKTWPVKIHLRGRDSRQQLLVTGFADDEKTFDLTRAVKFKLKDPQLASVNELGIITPAASGKTELQISWGKLKQTLPVVIEQGETFLPLSFENDIAPILTRRGCNGGGCHGKSDGRGGFQLSLFGFQPEQDYEWITRDIRGRRIFPAAPEDSLLLRKATMKIPHGGGKRLEEATPEYNRLVRWIEANTPHGPADTPQIVKLTIEPAFESLGHHDQHQLTGTAHYSDGSRRDVTPLVEFRSKDTSVATVDGRGLVTSLERTGETSVLALYQGQVSVSKILVPSNESPDAWPAFPVTNFIDEHIQRKLKVLEVPPSPLADDATFIRRATLQIAGKLPTLAEVETYTHSTDPRKRQKLIDRLVHSGDYADHFAQKWSDLLRNKRRGQRNREPGTIAFHRWLRNKIAANAPYDELVRGVLTATGDVSVNPPAQWYAEVRYLDRYVDDMAQVFLGLRIGCARCHHHPFEKYSQQDYYGLAAFFSRVNRTGGTGVAERRANEMISVKQTGQVKHPVTGEVVPPHGLGAPDLEIAPFDDPRHYLVDWMAEKQNPYFARAFVNRMWAHFFGRGLVHPLDDLRVTNPASNEPLLEELAQEFTRSGYDMRHIVKLICTSSTYQIGSEANEINLEETQNYARFYPQRLSAEILLDAIDDVTDTPTRYSGLPKATRALQLPDEGYSNQFLTLFGRPKRESACECERVSEPNLSQSLFVMNNSFILSKAMGGYASSLAKEKKTEERKVRELFLKSLSREPTDREMKNALAYLASEKDKKAAFGNLIWTLLNTKEFLFVH</sequence>
<evidence type="ECO:0000259" key="2">
    <source>
        <dbReference type="SMART" id="SM00635"/>
    </source>
</evidence>
<dbReference type="Pfam" id="PF07587">
    <property type="entry name" value="PSD1"/>
    <property type="match status" value="1"/>
</dbReference>
<dbReference type="SMART" id="SM00635">
    <property type="entry name" value="BID_2"/>
    <property type="match status" value="2"/>
</dbReference>
<dbReference type="PANTHER" id="PTHR35889:SF3">
    <property type="entry name" value="F-BOX DOMAIN-CONTAINING PROTEIN"/>
    <property type="match status" value="1"/>
</dbReference>
<proteinExistence type="predicted"/>
<feature type="signal peptide" evidence="1">
    <location>
        <begin position="1"/>
        <end position="38"/>
    </location>
</feature>
<feature type="chain" id="PRO_5017635992" evidence="1">
    <location>
        <begin position="39"/>
        <end position="850"/>
    </location>
</feature>
<evidence type="ECO:0000313" key="3">
    <source>
        <dbReference type="EMBL" id="HCO22901.1"/>
    </source>
</evidence>
<dbReference type="EMBL" id="DQAY01000047">
    <property type="protein sequence ID" value="HCO22901.1"/>
    <property type="molecule type" value="Genomic_DNA"/>
</dbReference>
<comment type="caution">
    <text evidence="3">The sequence shown here is derived from an EMBL/GenBank/DDBJ whole genome shotgun (WGS) entry which is preliminary data.</text>
</comment>
<name>A0A3D3R234_9PLAN</name>
<keyword evidence="1" id="KW-0732">Signal</keyword>
<organism evidence="3 4">
    <name type="scientific">Gimesia maris</name>
    <dbReference type="NCBI Taxonomy" id="122"/>
    <lineage>
        <taxon>Bacteria</taxon>
        <taxon>Pseudomonadati</taxon>
        <taxon>Planctomycetota</taxon>
        <taxon>Planctomycetia</taxon>
        <taxon>Planctomycetales</taxon>
        <taxon>Planctomycetaceae</taxon>
        <taxon>Gimesia</taxon>
    </lineage>
</organism>
<evidence type="ECO:0000313" key="4">
    <source>
        <dbReference type="Proteomes" id="UP000263642"/>
    </source>
</evidence>
<dbReference type="Pfam" id="PF07583">
    <property type="entry name" value="PSCyt2"/>
    <property type="match status" value="1"/>
</dbReference>
<evidence type="ECO:0000256" key="1">
    <source>
        <dbReference type="SAM" id="SignalP"/>
    </source>
</evidence>
<feature type="domain" description="BIG2" evidence="2">
    <location>
        <begin position="261"/>
        <end position="343"/>
    </location>
</feature>
<dbReference type="Proteomes" id="UP000263642">
    <property type="component" value="Unassembled WGS sequence"/>
</dbReference>
<feature type="domain" description="BIG2" evidence="2">
    <location>
        <begin position="59"/>
        <end position="143"/>
    </location>
</feature>